<dbReference type="PROSITE" id="PS00061">
    <property type="entry name" value="ADH_SHORT"/>
    <property type="match status" value="1"/>
</dbReference>
<dbReference type="AlphaFoldDB" id="A0A0L1JIA1"/>
<comment type="caution">
    <text evidence="8">The sequence shown here is derived from an EMBL/GenBank/DDBJ whole genome shotgun (WGS) entry which is preliminary data.</text>
</comment>
<comment type="cofactor">
    <cofactor evidence="1 6">
        <name>Zn(2+)</name>
        <dbReference type="ChEBI" id="CHEBI:29105"/>
    </cofactor>
</comment>
<dbReference type="Proteomes" id="UP000037505">
    <property type="component" value="Unassembled WGS sequence"/>
</dbReference>
<dbReference type="Gene3D" id="3.90.180.10">
    <property type="entry name" value="Medium-chain alcohol dehydrogenases, catalytic domain"/>
    <property type="match status" value="1"/>
</dbReference>
<evidence type="ECO:0000256" key="3">
    <source>
        <dbReference type="ARBA" id="ARBA00022833"/>
    </source>
</evidence>
<dbReference type="InterPro" id="IPR020843">
    <property type="entry name" value="ER"/>
</dbReference>
<dbReference type="Gene3D" id="3.40.50.720">
    <property type="entry name" value="NAD(P)-binding Rossmann-like Domain"/>
    <property type="match status" value="2"/>
</dbReference>
<evidence type="ECO:0000313" key="9">
    <source>
        <dbReference type="Proteomes" id="UP000037505"/>
    </source>
</evidence>
<organism evidence="8 9">
    <name type="scientific">Aspergillus nomiae NRRL (strain ATCC 15546 / NRRL 13137 / CBS 260.88 / M93)</name>
    <dbReference type="NCBI Taxonomy" id="1509407"/>
    <lineage>
        <taxon>Eukaryota</taxon>
        <taxon>Fungi</taxon>
        <taxon>Dikarya</taxon>
        <taxon>Ascomycota</taxon>
        <taxon>Pezizomycotina</taxon>
        <taxon>Eurotiomycetes</taxon>
        <taxon>Eurotiomycetidae</taxon>
        <taxon>Eurotiales</taxon>
        <taxon>Aspergillaceae</taxon>
        <taxon>Aspergillus</taxon>
        <taxon>Aspergillus subgen. Circumdati</taxon>
    </lineage>
</organism>
<proteinExistence type="inferred from homology"/>
<dbReference type="Pfam" id="PF13561">
    <property type="entry name" value="adh_short_C2"/>
    <property type="match status" value="1"/>
</dbReference>
<dbReference type="InterPro" id="IPR047109">
    <property type="entry name" value="CAD-like"/>
</dbReference>
<dbReference type="InterPro" id="IPR002347">
    <property type="entry name" value="SDR_fam"/>
</dbReference>
<keyword evidence="9" id="KW-1185">Reference proteome</keyword>
<dbReference type="SUPFAM" id="SSF50129">
    <property type="entry name" value="GroES-like"/>
    <property type="match status" value="1"/>
</dbReference>
<dbReference type="FunFam" id="3.90.180.10:FF:000022">
    <property type="entry name" value="NADP-dependent alcohol dehydrogenase"/>
    <property type="match status" value="1"/>
</dbReference>
<feature type="domain" description="Enoyl reductase (ER)" evidence="7">
    <location>
        <begin position="247"/>
        <end position="566"/>
    </location>
</feature>
<dbReference type="Pfam" id="PF00107">
    <property type="entry name" value="ADH_zinc_N"/>
    <property type="match status" value="1"/>
</dbReference>
<reference evidence="8 9" key="1">
    <citation type="submission" date="2014-06" db="EMBL/GenBank/DDBJ databases">
        <title>The Genome of the Aflatoxigenic Filamentous Fungus Aspergillus nomius.</title>
        <authorList>
            <person name="Moore M.G."/>
            <person name="Shannon B.M."/>
            <person name="Brian M.M."/>
        </authorList>
    </citation>
    <scope>NUCLEOTIDE SEQUENCE [LARGE SCALE GENOMIC DNA]</scope>
    <source>
        <strain evidence="8 9">NRRL 13137</strain>
    </source>
</reference>
<dbReference type="InterPro" id="IPR020904">
    <property type="entry name" value="Sc_DH/Rdtase_CS"/>
</dbReference>
<evidence type="ECO:0000259" key="7">
    <source>
        <dbReference type="SMART" id="SM00829"/>
    </source>
</evidence>
<dbReference type="InterPro" id="IPR011032">
    <property type="entry name" value="GroES-like_sf"/>
</dbReference>
<evidence type="ECO:0000256" key="4">
    <source>
        <dbReference type="ARBA" id="ARBA00022857"/>
    </source>
</evidence>
<dbReference type="CDD" id="cd05283">
    <property type="entry name" value="CAD1"/>
    <property type="match status" value="1"/>
</dbReference>
<name>A0A0L1JIA1_ASPN3</name>
<dbReference type="SMART" id="SM00829">
    <property type="entry name" value="PKS_ER"/>
    <property type="match status" value="1"/>
</dbReference>
<dbReference type="PROSITE" id="PS00065">
    <property type="entry name" value="D_2_HYDROXYACID_DH_1"/>
    <property type="match status" value="1"/>
</dbReference>
<dbReference type="OrthoDB" id="1879366at2759"/>
<dbReference type="GeneID" id="26801890"/>
<dbReference type="InterPro" id="IPR013149">
    <property type="entry name" value="ADH-like_C"/>
</dbReference>
<comment type="similarity">
    <text evidence="6">Belongs to the zinc-containing alcohol dehydrogenase family.</text>
</comment>
<keyword evidence="4" id="KW-0521">NADP</keyword>
<keyword evidence="3 6" id="KW-0862">Zinc</keyword>
<keyword evidence="2 6" id="KW-0479">Metal-binding</keyword>
<dbReference type="Pfam" id="PF08240">
    <property type="entry name" value="ADH_N"/>
    <property type="match status" value="1"/>
</dbReference>
<dbReference type="GO" id="GO:0008270">
    <property type="term" value="F:zinc ion binding"/>
    <property type="evidence" value="ECO:0007669"/>
    <property type="project" value="InterPro"/>
</dbReference>
<dbReference type="PANTHER" id="PTHR42683">
    <property type="entry name" value="ALDEHYDE REDUCTASE"/>
    <property type="match status" value="1"/>
</dbReference>
<dbReference type="RefSeq" id="XP_015412404.1">
    <property type="nucleotide sequence ID" value="XM_015545344.1"/>
</dbReference>
<keyword evidence="5" id="KW-0560">Oxidoreductase</keyword>
<dbReference type="FunFam" id="3.40.50.720:FF:000022">
    <property type="entry name" value="Cinnamyl alcohol dehydrogenase"/>
    <property type="match status" value="1"/>
</dbReference>
<protein>
    <recommendedName>
        <fullName evidence="7">Enoyl reductase (ER) domain-containing protein</fullName>
    </recommendedName>
</protein>
<evidence type="ECO:0000256" key="5">
    <source>
        <dbReference type="ARBA" id="ARBA00023002"/>
    </source>
</evidence>
<gene>
    <name evidence="8" type="ORF">ANOM_000086</name>
</gene>
<evidence type="ECO:0000256" key="6">
    <source>
        <dbReference type="RuleBase" id="RU361277"/>
    </source>
</evidence>
<dbReference type="GO" id="GO:0044550">
    <property type="term" value="P:secondary metabolite biosynthetic process"/>
    <property type="evidence" value="ECO:0007669"/>
    <property type="project" value="UniProtKB-ARBA"/>
</dbReference>
<dbReference type="PROSITE" id="PS00059">
    <property type="entry name" value="ADH_ZINC"/>
    <property type="match status" value="1"/>
</dbReference>
<accession>A0A0L1JIA1</accession>
<dbReference type="InterPro" id="IPR002328">
    <property type="entry name" value="ADH_Zn_CS"/>
</dbReference>
<dbReference type="InterPro" id="IPR036291">
    <property type="entry name" value="NAD(P)-bd_dom_sf"/>
</dbReference>
<dbReference type="SUPFAM" id="SSF51735">
    <property type="entry name" value="NAD(P)-binding Rossmann-fold domains"/>
    <property type="match status" value="2"/>
</dbReference>
<evidence type="ECO:0000256" key="2">
    <source>
        <dbReference type="ARBA" id="ARBA00022723"/>
    </source>
</evidence>
<dbReference type="GO" id="GO:0016616">
    <property type="term" value="F:oxidoreductase activity, acting on the CH-OH group of donors, NAD or NADP as acceptor"/>
    <property type="evidence" value="ECO:0007669"/>
    <property type="project" value="InterPro"/>
</dbReference>
<dbReference type="PRINTS" id="PR00081">
    <property type="entry name" value="GDHRDH"/>
</dbReference>
<dbReference type="InterPro" id="IPR013154">
    <property type="entry name" value="ADH-like_N"/>
</dbReference>
<sequence length="569" mass="62109">MASYLITGSSRGLGLALVSQLLSLPASQVASIFATSRSALPSPNLKELIDQPPDAPHTCSSTDNLSDAFNINVNAPHEVTRTFLPLLRKGERKVITNISTTLGSISTASPFMAKLTPEYNITKAALNMLTVQYALSLESEGFTVFCVSPGWLKTDLGGPRADLPVQTGAEAVMKIILQANHRDTNGKFLNIHVPGWERTQGFNQYDGAEIPWSLQRPTLNKASIAFQPINHKCETPTMGYDFTVYKGSQDGSIHKSSTHRDALQKDQVLVRVTHSGVCFTDVHYRHTDMALGHEGAGVVEETGPEVQVLKKGDRVGWGYEHDCCGRCSQCLTGWETFCAERKMYAAADLDQGSFASHAVWRESFLFPIPDGIKNEDAAPLMCGGSTVFNALHVAQVRPTARVGIIGVGGLGHLAIQFAAKMGCQVVVFSGSDNKKDEATKLGATEFYATKGVKELKIDKKLDNLIVTTSSQPDWNQYVNVLNPGATISPLSVDTEDFKFPYMPLLANGFKVFGTLVSARQVHRDMLDFAAFHGIKPINMTYPMTKEGIEDCLKTLEEGKMRYRGLLVAQ</sequence>
<evidence type="ECO:0000313" key="8">
    <source>
        <dbReference type="EMBL" id="KNG91481.1"/>
    </source>
</evidence>
<evidence type="ECO:0000256" key="1">
    <source>
        <dbReference type="ARBA" id="ARBA00001947"/>
    </source>
</evidence>
<dbReference type="STRING" id="1509407.A0A0L1JIA1"/>
<dbReference type="InterPro" id="IPR029752">
    <property type="entry name" value="D-isomer_DH_CS1"/>
</dbReference>
<dbReference type="EMBL" id="JNOM01000002">
    <property type="protein sequence ID" value="KNG91481.1"/>
    <property type="molecule type" value="Genomic_DNA"/>
</dbReference>